<keyword evidence="2" id="KW-1133">Transmembrane helix</keyword>
<protein>
    <recommendedName>
        <fullName evidence="5">WD40 repeat domain-containing protein</fullName>
    </recommendedName>
</protein>
<dbReference type="InParanoid" id="A0A545AHX9"/>
<evidence type="ECO:0000313" key="3">
    <source>
        <dbReference type="EMBL" id="TQS40934.1"/>
    </source>
</evidence>
<evidence type="ECO:0000313" key="4">
    <source>
        <dbReference type="Proteomes" id="UP000317982"/>
    </source>
</evidence>
<accession>A0A545AHX9</accession>
<dbReference type="AlphaFoldDB" id="A0A545AHX9"/>
<dbReference type="RefSeq" id="WP_142708698.1">
    <property type="nucleotide sequence ID" value="NZ_VIRS01000032.1"/>
</dbReference>
<organism evidence="3 4">
    <name type="scientific">Cryptosporangium phraense</name>
    <dbReference type="NCBI Taxonomy" id="2593070"/>
    <lineage>
        <taxon>Bacteria</taxon>
        <taxon>Bacillati</taxon>
        <taxon>Actinomycetota</taxon>
        <taxon>Actinomycetes</taxon>
        <taxon>Cryptosporangiales</taxon>
        <taxon>Cryptosporangiaceae</taxon>
        <taxon>Cryptosporangium</taxon>
    </lineage>
</organism>
<comment type="caution">
    <text evidence="3">The sequence shown here is derived from an EMBL/GenBank/DDBJ whole genome shotgun (WGS) entry which is preliminary data.</text>
</comment>
<evidence type="ECO:0000256" key="1">
    <source>
        <dbReference type="SAM" id="MobiDB-lite"/>
    </source>
</evidence>
<gene>
    <name evidence="3" type="ORF">FL583_32445</name>
</gene>
<dbReference type="OrthoDB" id="5189326at2"/>
<sequence length="408" mass="44830">MPDPRLDVPHPDDPQPEDHALGDVLMRTLNRAADGAPPPPDDLYRVVSDRAARRRSGLTVVATAVAVLLVLGTVGLMKVTGVGEKAPVAERPASAEQLWPDAVTKLPSSIGGRTFTVDAVLPDRHIVIHTFGTPGNAELRLVQKGADNLTARLIASFEQSPKNPAIISSVQADSQRMAWRVHRAGFPERIYSYRWSDRKLTLLDEVAHPRDTFSVTLAGDQVVYGPAEDGIRTVPADGGAPHLLDHTAHSYEVYWPWLVLNPVAPESLVTAPPTLWNVDTGQHWIANFHPTSRRDACSPIWCVEVGDGGYPVTTQRVDGSNRRTWDEFESSWSGLTPLRHRYLPVFGHSIGNHTRLLQLLDLAGDRTVPLGYLTDDDDLLAVALHDDVVAWPADGGRTTYVLDMDRIR</sequence>
<keyword evidence="2" id="KW-0812">Transmembrane</keyword>
<name>A0A545AHX9_9ACTN</name>
<dbReference type="EMBL" id="VIRS01000032">
    <property type="protein sequence ID" value="TQS40934.1"/>
    <property type="molecule type" value="Genomic_DNA"/>
</dbReference>
<feature type="transmembrane region" description="Helical" evidence="2">
    <location>
        <begin position="58"/>
        <end position="77"/>
    </location>
</feature>
<keyword evidence="4" id="KW-1185">Reference proteome</keyword>
<proteinExistence type="predicted"/>
<reference evidence="3 4" key="1">
    <citation type="submission" date="2019-07" db="EMBL/GenBank/DDBJ databases">
        <title>Cryptosporangium phraense sp. nov., isolated from plant litter.</title>
        <authorList>
            <person name="Suriyachadkun C."/>
        </authorList>
    </citation>
    <scope>NUCLEOTIDE SEQUENCE [LARGE SCALE GENOMIC DNA]</scope>
    <source>
        <strain evidence="3 4">A-T 5661</strain>
    </source>
</reference>
<keyword evidence="2" id="KW-0472">Membrane</keyword>
<dbReference type="Proteomes" id="UP000317982">
    <property type="component" value="Unassembled WGS sequence"/>
</dbReference>
<evidence type="ECO:0008006" key="5">
    <source>
        <dbReference type="Google" id="ProtNLM"/>
    </source>
</evidence>
<feature type="region of interest" description="Disordered" evidence="1">
    <location>
        <begin position="1"/>
        <end position="20"/>
    </location>
</feature>
<evidence type="ECO:0000256" key="2">
    <source>
        <dbReference type="SAM" id="Phobius"/>
    </source>
</evidence>